<protein>
    <submittedName>
        <fullName evidence="1">Uncharacterized protein</fullName>
    </submittedName>
</protein>
<keyword evidence="2" id="KW-1185">Reference proteome</keyword>
<evidence type="ECO:0000313" key="2">
    <source>
        <dbReference type="Proteomes" id="UP001143910"/>
    </source>
</evidence>
<accession>A0ACC1NPL3</accession>
<dbReference type="Proteomes" id="UP001143910">
    <property type="component" value="Unassembled WGS sequence"/>
</dbReference>
<organism evidence="1 2">
    <name type="scientific">Zarea fungicola</name>
    <dbReference type="NCBI Taxonomy" id="93591"/>
    <lineage>
        <taxon>Eukaryota</taxon>
        <taxon>Fungi</taxon>
        <taxon>Dikarya</taxon>
        <taxon>Ascomycota</taxon>
        <taxon>Pezizomycotina</taxon>
        <taxon>Sordariomycetes</taxon>
        <taxon>Hypocreomycetidae</taxon>
        <taxon>Hypocreales</taxon>
        <taxon>Cordycipitaceae</taxon>
        <taxon>Zarea</taxon>
    </lineage>
</organism>
<name>A0ACC1NPL3_9HYPO</name>
<proteinExistence type="predicted"/>
<reference evidence="1" key="1">
    <citation type="submission" date="2022-08" db="EMBL/GenBank/DDBJ databases">
        <title>Genome Sequence of Lecanicillium fungicola.</title>
        <authorList>
            <person name="Buettner E."/>
        </authorList>
    </citation>
    <scope>NUCLEOTIDE SEQUENCE</scope>
    <source>
        <strain evidence="1">Babe33</strain>
    </source>
</reference>
<evidence type="ECO:0000313" key="1">
    <source>
        <dbReference type="EMBL" id="KAJ2981043.1"/>
    </source>
</evidence>
<gene>
    <name evidence="1" type="ORF">NQ176_g2270</name>
</gene>
<dbReference type="EMBL" id="JANJQO010000156">
    <property type="protein sequence ID" value="KAJ2981043.1"/>
    <property type="molecule type" value="Genomic_DNA"/>
</dbReference>
<comment type="caution">
    <text evidence="1">The sequence shown here is derived from an EMBL/GenBank/DDBJ whole genome shotgun (WGS) entry which is preliminary data.</text>
</comment>
<sequence>MLGTCTTRPLSVAFYFPSGAAGAGRSRPVHLTGWKARPPRIDVLRARGVTRGTSSQWLPGHSPRNRAKDASGGWFVRDLCGRARWEDDRSMFFDKYGEMQHQVTGGGQEAEDGTKTGGKPEIDRSALRDILLGSIPPGKIKWGHHLTQVTFTADNQLPVLHFGNGITASGFALVVGADGAWSKVRAAITSIKPQYAGLNFIETSIQPSNALHEKLAQKIGHGIALFLAGPSRMVIQRQGDNSYRIYFGITAPEHFVGTEIDLKDVQSTRQVLLSTFFHDWADELKDYIRRADNFRSWPLYQLPADELIWSSVPGVTLAGDAAHLSLPNGQGVNLAMTDAFELTSKIAHYGIEKVNQAVAEYERDALIRGVHHIKDGEKMNNIMAHPDGVKGVLKVFSGAE</sequence>